<dbReference type="SUPFAM" id="SSF53850">
    <property type="entry name" value="Periplasmic binding protein-like II"/>
    <property type="match status" value="1"/>
</dbReference>
<dbReference type="Proteomes" id="UP000250079">
    <property type="component" value="Chromosome"/>
</dbReference>
<reference evidence="2 3" key="1">
    <citation type="submission" date="2016-12" db="EMBL/GenBank/DDBJ databases">
        <authorList>
            <person name="Song W.-J."/>
            <person name="Kurnit D.M."/>
        </authorList>
    </citation>
    <scope>NUCLEOTIDE SEQUENCE [LARGE SCALE GENOMIC DNA]</scope>
    <source>
        <strain evidence="2 3">IMCC3135</strain>
    </source>
</reference>
<comment type="similarity">
    <text evidence="1">Belongs to the UPF0065 (bug) family.</text>
</comment>
<dbReference type="AlphaFoldDB" id="A0A2Z2NKS5"/>
<dbReference type="Gene3D" id="3.40.190.150">
    <property type="entry name" value="Bordetella uptake gene, domain 1"/>
    <property type="match status" value="1"/>
</dbReference>
<keyword evidence="3" id="KW-1185">Reference proteome</keyword>
<protein>
    <recommendedName>
        <fullName evidence="4">Tripartite tricarboxylate transporter substrate binding protein</fullName>
    </recommendedName>
</protein>
<gene>
    <name evidence="2" type="ORF">IMCC3135_09575</name>
</gene>
<dbReference type="InterPro" id="IPR042100">
    <property type="entry name" value="Bug_dom1"/>
</dbReference>
<sequence length="411" mass="44033">MTTTELSPALLSCSATHLPPLRSQRFSEQSVRLSVSDTALGLTLFKKNKIGLDNCNINGYFGPTTMRRGTHTVIRQTRTTDPAGRRSVLSRACRSACKVAAGALLATSISGTATLALADEGNYPTKPIRVIVPFKPGGRTDTVARLLGEKIQEKGWLSQPMVVLNADGGAGANAVNQMRRGDADGHTAVHWHHQLLISIAMQLGDFTLDDFKSVGYTGGGSPVWVVREDSPYNTLPELIDALKAEPRSLVEAVGIGTIPHFVGAMLANEAGFETRYVTAPSSADRLRLVLGGNADIALFAASEFIGQGKGLKALVYFGRERLPELPDVPTASELGLDVSWANPNWWLVPADTPDDVVAKLAGALEKAIADPEIIEYFQKNTLEAYWVDGESAMADAQKTLNALKPVADSIK</sequence>
<accession>A0A2Z2NKS5</accession>
<proteinExistence type="inferred from homology"/>
<evidence type="ECO:0000313" key="3">
    <source>
        <dbReference type="Proteomes" id="UP000250079"/>
    </source>
</evidence>
<dbReference type="Gene3D" id="3.40.190.10">
    <property type="entry name" value="Periplasmic binding protein-like II"/>
    <property type="match status" value="1"/>
</dbReference>
<dbReference type="CDD" id="cd07012">
    <property type="entry name" value="PBP2_Bug_TTT"/>
    <property type="match status" value="1"/>
</dbReference>
<evidence type="ECO:0000256" key="1">
    <source>
        <dbReference type="ARBA" id="ARBA00006987"/>
    </source>
</evidence>
<dbReference type="Pfam" id="PF03401">
    <property type="entry name" value="TctC"/>
    <property type="match status" value="1"/>
</dbReference>
<name>A0A2Z2NKS5_9GAMM</name>
<dbReference type="PANTHER" id="PTHR42928:SF5">
    <property type="entry name" value="BLR1237 PROTEIN"/>
    <property type="match status" value="1"/>
</dbReference>
<evidence type="ECO:0000313" key="2">
    <source>
        <dbReference type="EMBL" id="ASJ72012.1"/>
    </source>
</evidence>
<evidence type="ECO:0008006" key="4">
    <source>
        <dbReference type="Google" id="ProtNLM"/>
    </source>
</evidence>
<dbReference type="InterPro" id="IPR005064">
    <property type="entry name" value="BUG"/>
</dbReference>
<dbReference type="PANTHER" id="PTHR42928">
    <property type="entry name" value="TRICARBOXYLATE-BINDING PROTEIN"/>
    <property type="match status" value="1"/>
</dbReference>
<organism evidence="2 3">
    <name type="scientific">Granulosicoccus antarcticus IMCC3135</name>
    <dbReference type="NCBI Taxonomy" id="1192854"/>
    <lineage>
        <taxon>Bacteria</taxon>
        <taxon>Pseudomonadati</taxon>
        <taxon>Pseudomonadota</taxon>
        <taxon>Gammaproteobacteria</taxon>
        <taxon>Chromatiales</taxon>
        <taxon>Granulosicoccaceae</taxon>
        <taxon>Granulosicoccus</taxon>
    </lineage>
</organism>
<dbReference type="EMBL" id="CP018632">
    <property type="protein sequence ID" value="ASJ72012.1"/>
    <property type="molecule type" value="Genomic_DNA"/>
</dbReference>
<dbReference type="KEGG" id="gai:IMCC3135_09575"/>